<accession>A0AAE0ZWW7</accession>
<comment type="caution">
    <text evidence="1">The sequence shown here is derived from an EMBL/GenBank/DDBJ whole genome shotgun (WGS) entry which is preliminary data.</text>
</comment>
<dbReference type="AlphaFoldDB" id="A0AAE0ZWW7"/>
<proteinExistence type="predicted"/>
<gene>
    <name evidence="1" type="ORF">RRG08_052653</name>
</gene>
<dbReference type="EMBL" id="JAWDGP010003113">
    <property type="protein sequence ID" value="KAK3777188.1"/>
    <property type="molecule type" value="Genomic_DNA"/>
</dbReference>
<evidence type="ECO:0000313" key="2">
    <source>
        <dbReference type="Proteomes" id="UP001283361"/>
    </source>
</evidence>
<protein>
    <submittedName>
        <fullName evidence="1">Uncharacterized protein</fullName>
    </submittedName>
</protein>
<organism evidence="1 2">
    <name type="scientific">Elysia crispata</name>
    <name type="common">lettuce slug</name>
    <dbReference type="NCBI Taxonomy" id="231223"/>
    <lineage>
        <taxon>Eukaryota</taxon>
        <taxon>Metazoa</taxon>
        <taxon>Spiralia</taxon>
        <taxon>Lophotrochozoa</taxon>
        <taxon>Mollusca</taxon>
        <taxon>Gastropoda</taxon>
        <taxon>Heterobranchia</taxon>
        <taxon>Euthyneura</taxon>
        <taxon>Panpulmonata</taxon>
        <taxon>Sacoglossa</taxon>
        <taxon>Placobranchoidea</taxon>
        <taxon>Plakobranchidae</taxon>
        <taxon>Elysia</taxon>
    </lineage>
</organism>
<evidence type="ECO:0000313" key="1">
    <source>
        <dbReference type="EMBL" id="KAK3777188.1"/>
    </source>
</evidence>
<name>A0AAE0ZWW7_9GAST</name>
<dbReference type="Proteomes" id="UP001283361">
    <property type="component" value="Unassembled WGS sequence"/>
</dbReference>
<keyword evidence="2" id="KW-1185">Reference proteome</keyword>
<reference evidence="1" key="1">
    <citation type="journal article" date="2023" name="G3 (Bethesda)">
        <title>A reference genome for the long-term kleptoplast-retaining sea slug Elysia crispata morphotype clarki.</title>
        <authorList>
            <person name="Eastman K.E."/>
            <person name="Pendleton A.L."/>
            <person name="Shaikh M.A."/>
            <person name="Suttiyut T."/>
            <person name="Ogas R."/>
            <person name="Tomko P."/>
            <person name="Gavelis G."/>
            <person name="Widhalm J.R."/>
            <person name="Wisecaver J.H."/>
        </authorList>
    </citation>
    <scope>NUCLEOTIDE SEQUENCE</scope>
    <source>
        <strain evidence="1">ECLA1</strain>
    </source>
</reference>
<sequence>MEQSWQYHSGCTVECGVIRHTSVEHSHGNIIVAVLWSVESYVTPMLVSGKAGPRSSAPVAQRERGSKLFYSIKDASLRGSRCKKVRKRAAHAQGK</sequence>